<accession>A0ABD2QJC6</accession>
<dbReference type="InterPro" id="IPR038185">
    <property type="entry name" value="MyTH4_dom_sf"/>
</dbReference>
<evidence type="ECO:0000259" key="1">
    <source>
        <dbReference type="PROSITE" id="PS51016"/>
    </source>
</evidence>
<dbReference type="PANTHER" id="PTHR22692:SF33">
    <property type="entry name" value="MYOSIN"/>
    <property type="match status" value="1"/>
</dbReference>
<dbReference type="InterPro" id="IPR051567">
    <property type="entry name" value="Unconventional_Myosin_ATPase"/>
</dbReference>
<dbReference type="SMART" id="SM00139">
    <property type="entry name" value="MyTH4"/>
    <property type="match status" value="1"/>
</dbReference>
<dbReference type="AlphaFoldDB" id="A0ABD2QJC6"/>
<protein>
    <recommendedName>
        <fullName evidence="1">MyTH4 domain-containing protein</fullName>
    </recommendedName>
</protein>
<reference evidence="2 3" key="1">
    <citation type="submission" date="2024-11" db="EMBL/GenBank/DDBJ databases">
        <title>Adaptive evolution of stress response genes in parasites aligns with host niche diversity.</title>
        <authorList>
            <person name="Hahn C."/>
            <person name="Resl P."/>
        </authorList>
    </citation>
    <scope>NUCLEOTIDE SEQUENCE [LARGE SCALE GENOMIC DNA]</scope>
    <source>
        <strain evidence="2">EGGRZ-B1_66</strain>
        <tissue evidence="2">Body</tissue>
    </source>
</reference>
<proteinExistence type="predicted"/>
<evidence type="ECO:0000313" key="2">
    <source>
        <dbReference type="EMBL" id="KAL3319643.1"/>
    </source>
</evidence>
<comment type="caution">
    <text evidence="2">The sequence shown here is derived from an EMBL/GenBank/DDBJ whole genome shotgun (WGS) entry which is preliminary data.</text>
</comment>
<dbReference type="PANTHER" id="PTHR22692">
    <property type="entry name" value="MYOSIN VII, XV"/>
    <property type="match status" value="1"/>
</dbReference>
<organism evidence="2 3">
    <name type="scientific">Cichlidogyrus casuarinus</name>
    <dbReference type="NCBI Taxonomy" id="1844966"/>
    <lineage>
        <taxon>Eukaryota</taxon>
        <taxon>Metazoa</taxon>
        <taxon>Spiralia</taxon>
        <taxon>Lophotrochozoa</taxon>
        <taxon>Platyhelminthes</taxon>
        <taxon>Monogenea</taxon>
        <taxon>Monopisthocotylea</taxon>
        <taxon>Dactylogyridea</taxon>
        <taxon>Ancyrocephalidae</taxon>
        <taxon>Cichlidogyrus</taxon>
    </lineage>
</organism>
<dbReference type="Proteomes" id="UP001626550">
    <property type="component" value="Unassembled WGS sequence"/>
</dbReference>
<dbReference type="EMBL" id="JBJKFK010000115">
    <property type="protein sequence ID" value="KAL3319643.1"/>
    <property type="molecule type" value="Genomic_DNA"/>
</dbReference>
<dbReference type="PROSITE" id="PS51016">
    <property type="entry name" value="MYTH4"/>
    <property type="match status" value="1"/>
</dbReference>
<keyword evidence="3" id="KW-1185">Reference proteome</keyword>
<evidence type="ECO:0000313" key="3">
    <source>
        <dbReference type="Proteomes" id="UP001626550"/>
    </source>
</evidence>
<dbReference type="Gene3D" id="1.25.40.530">
    <property type="entry name" value="MyTH4 domain"/>
    <property type="match status" value="1"/>
</dbReference>
<name>A0ABD2QJC6_9PLAT</name>
<dbReference type="InterPro" id="IPR000857">
    <property type="entry name" value="MyTH4_dom"/>
</dbReference>
<dbReference type="Pfam" id="PF00784">
    <property type="entry name" value="MyTH4"/>
    <property type="match status" value="1"/>
</dbReference>
<sequence length="680" mass="77985">MQVGDLIELKRPSSKLMSPHMENQPMKYLYGLNLNKERSRNPPGYFPRSFCQILPCVTRPSDDQVQRLFTSNNCSTLTNGEHLDVIIPPCVTPPIVPTKLQPLQFQDSDRGSPESLQKFAEQFFREPLKGESFQSMCSAQKEPLTKPLLRSLNEHKYGSTRFLSQMALNAFKAFLVNHMLTDEIYCQIIKQLTNNADENEVERSWQLLWLATGLSAPQNQELLFELHSWLQSWALKHALAESARQKLQLVCRRGPRRLPPTALEITAVHEVNPILAHRFFLPDGKTSVHLQFETAASVSRVREQLIEWLGTKVLPQRLPEGYKTHPQSIEERIHPALFGIYIELHTDTHIRHVMVPEDTNFLDFIRSVWDLSKHSPKYQLSLQKSIWISVDPGQDPVIDQLFHYPQEINRYLKGLLRCSVKDLLLIAGLLMLTKRLGQLSESEHFQLQDIVAFLKLKGQEMENIFHSVVEGSREEDLGQFIPKTAKNEMRDDAKLKESLLITYEEVIGTLWVPANQMTVTKEQLKLEIMSEILKILSTKITFGSRFFKARRGEECVGMLPFENLYIAVNDEAMFLVTVDALNVFEIVPHKRIEWVKLISSSTNWEDKGPSLDPGSGARKVSMLVHPVGSLVLDVKDNVSKSVVAPRRGYQFSFLLETNCHALELIKLLNSHRLAKERRLF</sequence>
<gene>
    <name evidence="2" type="ORF">Ciccas_001680</name>
</gene>
<feature type="domain" description="MyTH4" evidence="1">
    <location>
        <begin position="119"/>
        <end position="269"/>
    </location>
</feature>